<gene>
    <name evidence="1" type="ORF">Pan189_41250</name>
</gene>
<name>A0A517R744_9PLAN</name>
<organism evidence="1 2">
    <name type="scientific">Stratiformator vulcanicus</name>
    <dbReference type="NCBI Taxonomy" id="2527980"/>
    <lineage>
        <taxon>Bacteria</taxon>
        <taxon>Pseudomonadati</taxon>
        <taxon>Planctomycetota</taxon>
        <taxon>Planctomycetia</taxon>
        <taxon>Planctomycetales</taxon>
        <taxon>Planctomycetaceae</taxon>
        <taxon>Stratiformator</taxon>
    </lineage>
</organism>
<dbReference type="AlphaFoldDB" id="A0A517R744"/>
<protein>
    <recommendedName>
        <fullName evidence="3">YcfA-like protein</fullName>
    </recommendedName>
</protein>
<reference evidence="1 2" key="1">
    <citation type="submission" date="2019-02" db="EMBL/GenBank/DDBJ databases">
        <title>Deep-cultivation of Planctomycetes and their phenomic and genomic characterization uncovers novel biology.</title>
        <authorList>
            <person name="Wiegand S."/>
            <person name="Jogler M."/>
            <person name="Boedeker C."/>
            <person name="Pinto D."/>
            <person name="Vollmers J."/>
            <person name="Rivas-Marin E."/>
            <person name="Kohn T."/>
            <person name="Peeters S.H."/>
            <person name="Heuer A."/>
            <person name="Rast P."/>
            <person name="Oberbeckmann S."/>
            <person name="Bunk B."/>
            <person name="Jeske O."/>
            <person name="Meyerdierks A."/>
            <person name="Storesund J.E."/>
            <person name="Kallscheuer N."/>
            <person name="Luecker S."/>
            <person name="Lage O.M."/>
            <person name="Pohl T."/>
            <person name="Merkel B.J."/>
            <person name="Hornburger P."/>
            <person name="Mueller R.-W."/>
            <person name="Bruemmer F."/>
            <person name="Labrenz M."/>
            <person name="Spormann A.M."/>
            <person name="Op den Camp H."/>
            <person name="Overmann J."/>
            <person name="Amann R."/>
            <person name="Jetten M.S.M."/>
            <person name="Mascher T."/>
            <person name="Medema M.H."/>
            <person name="Devos D.P."/>
            <person name="Kaster A.-K."/>
            <person name="Ovreas L."/>
            <person name="Rohde M."/>
            <person name="Galperin M.Y."/>
            <person name="Jogler C."/>
        </authorList>
    </citation>
    <scope>NUCLEOTIDE SEQUENCE [LARGE SCALE GENOMIC DNA]</scope>
    <source>
        <strain evidence="1 2">Pan189</strain>
    </source>
</reference>
<sequence>MAKYHQKKEISKAIEYAVGRGWTYEEHKRGHACGSLKCPGVCLVFVSSTPRNAGNHAKDIRRKIDNCPCGT</sequence>
<keyword evidence="2" id="KW-1185">Reference proteome</keyword>
<dbReference type="EMBL" id="CP036268">
    <property type="protein sequence ID" value="QDT39716.1"/>
    <property type="molecule type" value="Genomic_DNA"/>
</dbReference>
<evidence type="ECO:0000313" key="1">
    <source>
        <dbReference type="EMBL" id="QDT39716.1"/>
    </source>
</evidence>
<dbReference type="Proteomes" id="UP000317318">
    <property type="component" value="Chromosome"/>
</dbReference>
<evidence type="ECO:0000313" key="2">
    <source>
        <dbReference type="Proteomes" id="UP000317318"/>
    </source>
</evidence>
<proteinExistence type="predicted"/>
<evidence type="ECO:0008006" key="3">
    <source>
        <dbReference type="Google" id="ProtNLM"/>
    </source>
</evidence>
<dbReference type="RefSeq" id="WP_145365839.1">
    <property type="nucleotide sequence ID" value="NZ_CP036268.1"/>
</dbReference>
<dbReference type="OrthoDB" id="8778495at2"/>
<accession>A0A517R744</accession>
<dbReference type="KEGG" id="svp:Pan189_41250"/>